<feature type="transmembrane region" description="Helical" evidence="4">
    <location>
        <begin position="158"/>
        <end position="181"/>
    </location>
</feature>
<dbReference type="PANTHER" id="PTHR43280">
    <property type="entry name" value="ARAC-FAMILY TRANSCRIPTIONAL REGULATOR"/>
    <property type="match status" value="1"/>
</dbReference>
<proteinExistence type="predicted"/>
<dbReference type="EMBL" id="QPIX01000015">
    <property type="protein sequence ID" value="RCW20208.1"/>
    <property type="molecule type" value="Genomic_DNA"/>
</dbReference>
<keyword evidence="7" id="KW-1185">Reference proteome</keyword>
<gene>
    <name evidence="6" type="ORF">DFR48_11571</name>
</gene>
<accession>A0A6I7HIU5</accession>
<evidence type="ECO:0000256" key="4">
    <source>
        <dbReference type="SAM" id="Phobius"/>
    </source>
</evidence>
<keyword evidence="3" id="KW-0804">Transcription</keyword>
<keyword evidence="2" id="KW-0238">DNA-binding</keyword>
<feature type="domain" description="HTH araC/xylS-type" evidence="5">
    <location>
        <begin position="233"/>
        <end position="338"/>
    </location>
</feature>
<evidence type="ECO:0000256" key="3">
    <source>
        <dbReference type="ARBA" id="ARBA00023163"/>
    </source>
</evidence>
<keyword evidence="4" id="KW-1133">Transmembrane helix</keyword>
<keyword evidence="4" id="KW-0472">Membrane</keyword>
<dbReference type="PROSITE" id="PS01124">
    <property type="entry name" value="HTH_ARAC_FAMILY_2"/>
    <property type="match status" value="1"/>
</dbReference>
<evidence type="ECO:0000256" key="2">
    <source>
        <dbReference type="ARBA" id="ARBA00023125"/>
    </source>
</evidence>
<dbReference type="InterPro" id="IPR018060">
    <property type="entry name" value="HTH_AraC"/>
</dbReference>
<sequence length="360" mass="38403">MLLVPLSFLVSLLLFVFLVRLLRQGREALGRNRLFVVLIGLYVVQTALVGIRWGYGVTAVLPALPLLASLIPPLSFVAFRELAAEEGAISARDWPHLLPTLCCVVAMLVGFRDPVDLVLIAEFAGYGLALLWLARLGPDGLVASRLDGTLRSYRSLQLTALALIGSAATDMAISLDLLLAGGRHAPAVVSAATTFILLMLGVAAMTAGAEEADDAPEAEPELQAVPLATSADAEVAAALDRLMEGQRLFADAGLNLGRLARRLGLPARAVSNAVNRVHGMSVSQYVNNFRVAEACRLLGATDMPVTRIVFEAGFMTKSNFNREFLRVTGMNPTAWRAAAPREVCSISPLEGEMSRSDRGG</sequence>
<evidence type="ECO:0000313" key="6">
    <source>
        <dbReference type="EMBL" id="RCW20208.1"/>
    </source>
</evidence>
<dbReference type="Proteomes" id="UP000252582">
    <property type="component" value="Unassembled WGS sequence"/>
</dbReference>
<keyword evidence="4" id="KW-0812">Transmembrane</keyword>
<evidence type="ECO:0000313" key="7">
    <source>
        <dbReference type="Proteomes" id="UP000252582"/>
    </source>
</evidence>
<dbReference type="AlphaFoldDB" id="A0A6I7HIU5"/>
<dbReference type="RefSeq" id="WP_114365057.1">
    <property type="nucleotide sequence ID" value="NZ_QPIX01000015.1"/>
</dbReference>
<feature type="transmembrane region" description="Helical" evidence="4">
    <location>
        <begin position="187"/>
        <end position="207"/>
    </location>
</feature>
<dbReference type="Gene3D" id="1.10.10.60">
    <property type="entry name" value="Homeodomain-like"/>
    <property type="match status" value="1"/>
</dbReference>
<keyword evidence="1" id="KW-0805">Transcription regulation</keyword>
<dbReference type="SMART" id="SM00342">
    <property type="entry name" value="HTH_ARAC"/>
    <property type="match status" value="1"/>
</dbReference>
<feature type="transmembrane region" description="Helical" evidence="4">
    <location>
        <begin position="61"/>
        <end position="82"/>
    </location>
</feature>
<feature type="transmembrane region" description="Helical" evidence="4">
    <location>
        <begin position="6"/>
        <end position="22"/>
    </location>
</feature>
<dbReference type="PANTHER" id="PTHR43280:SF29">
    <property type="entry name" value="ARAC-FAMILY TRANSCRIPTIONAL REGULATOR"/>
    <property type="match status" value="1"/>
</dbReference>
<evidence type="ECO:0000259" key="5">
    <source>
        <dbReference type="PROSITE" id="PS01124"/>
    </source>
</evidence>
<name>A0A6I7HIU5_9HYPH</name>
<comment type="caution">
    <text evidence="6">The sequence shown here is derived from an EMBL/GenBank/DDBJ whole genome shotgun (WGS) entry which is preliminary data.</text>
</comment>
<dbReference type="SUPFAM" id="SSF46689">
    <property type="entry name" value="Homeodomain-like"/>
    <property type="match status" value="1"/>
</dbReference>
<feature type="transmembrane region" description="Helical" evidence="4">
    <location>
        <begin position="34"/>
        <end position="55"/>
    </location>
</feature>
<feature type="transmembrane region" description="Helical" evidence="4">
    <location>
        <begin position="117"/>
        <end position="137"/>
    </location>
</feature>
<protein>
    <submittedName>
        <fullName evidence="6">AraC family transcriptional regulator</fullName>
    </submittedName>
</protein>
<evidence type="ECO:0000256" key="1">
    <source>
        <dbReference type="ARBA" id="ARBA00023015"/>
    </source>
</evidence>
<dbReference type="InterPro" id="IPR009057">
    <property type="entry name" value="Homeodomain-like_sf"/>
</dbReference>
<reference evidence="6 7" key="1">
    <citation type="submission" date="2018-07" db="EMBL/GenBank/DDBJ databases">
        <title>Genomic Encyclopedia of Type Strains, Phase IV (KMG-IV): sequencing the most valuable type-strain genomes for metagenomic binning, comparative biology and taxonomic classification.</title>
        <authorList>
            <person name="Goeker M."/>
        </authorList>
    </citation>
    <scope>NUCLEOTIDE SEQUENCE [LARGE SCALE GENOMIC DNA]</scope>
    <source>
        <strain evidence="6 7">DSM 25528</strain>
    </source>
</reference>
<dbReference type="GO" id="GO:0003700">
    <property type="term" value="F:DNA-binding transcription factor activity"/>
    <property type="evidence" value="ECO:0007669"/>
    <property type="project" value="InterPro"/>
</dbReference>
<dbReference type="GO" id="GO:0043565">
    <property type="term" value="F:sequence-specific DNA binding"/>
    <property type="evidence" value="ECO:0007669"/>
    <property type="project" value="InterPro"/>
</dbReference>
<organism evidence="6 7">
    <name type="scientific">Ciceribacter lividus</name>
    <dbReference type="NCBI Taxonomy" id="1197950"/>
    <lineage>
        <taxon>Bacteria</taxon>
        <taxon>Pseudomonadati</taxon>
        <taxon>Pseudomonadota</taxon>
        <taxon>Alphaproteobacteria</taxon>
        <taxon>Hyphomicrobiales</taxon>
        <taxon>Rhizobiaceae</taxon>
        <taxon>Ciceribacter</taxon>
    </lineage>
</organism>
<dbReference type="Pfam" id="PF12833">
    <property type="entry name" value="HTH_18"/>
    <property type="match status" value="1"/>
</dbReference>